<dbReference type="AlphaFoldDB" id="B7FVY2"/>
<evidence type="ECO:0000313" key="2">
    <source>
        <dbReference type="Proteomes" id="UP000000759"/>
    </source>
</evidence>
<dbReference type="OrthoDB" id="38730at2759"/>
<dbReference type="GeneID" id="7199577"/>
<dbReference type="PANTHER" id="PTHR34044">
    <property type="entry name" value="NUCLEAR PROTEIN"/>
    <property type="match status" value="1"/>
</dbReference>
<reference evidence="1 2" key="1">
    <citation type="journal article" date="2008" name="Nature">
        <title>The Phaeodactylum genome reveals the evolutionary history of diatom genomes.</title>
        <authorList>
            <person name="Bowler C."/>
            <person name="Allen A.E."/>
            <person name="Badger J.H."/>
            <person name="Grimwood J."/>
            <person name="Jabbari K."/>
            <person name="Kuo A."/>
            <person name="Maheswari U."/>
            <person name="Martens C."/>
            <person name="Maumus F."/>
            <person name="Otillar R.P."/>
            <person name="Rayko E."/>
            <person name="Salamov A."/>
            <person name="Vandepoele K."/>
            <person name="Beszteri B."/>
            <person name="Gruber A."/>
            <person name="Heijde M."/>
            <person name="Katinka M."/>
            <person name="Mock T."/>
            <person name="Valentin K."/>
            <person name="Verret F."/>
            <person name="Berges J.A."/>
            <person name="Brownlee C."/>
            <person name="Cadoret J.P."/>
            <person name="Chiovitti A."/>
            <person name="Choi C.J."/>
            <person name="Coesel S."/>
            <person name="De Martino A."/>
            <person name="Detter J.C."/>
            <person name="Durkin C."/>
            <person name="Falciatore A."/>
            <person name="Fournet J."/>
            <person name="Haruta M."/>
            <person name="Huysman M.J."/>
            <person name="Jenkins B.D."/>
            <person name="Jiroutova K."/>
            <person name="Jorgensen R.E."/>
            <person name="Joubert Y."/>
            <person name="Kaplan A."/>
            <person name="Kroger N."/>
            <person name="Kroth P.G."/>
            <person name="La Roche J."/>
            <person name="Lindquist E."/>
            <person name="Lommer M."/>
            <person name="Martin-Jezequel V."/>
            <person name="Lopez P.J."/>
            <person name="Lucas S."/>
            <person name="Mangogna M."/>
            <person name="McGinnis K."/>
            <person name="Medlin L.K."/>
            <person name="Montsant A."/>
            <person name="Oudot-Le Secq M.P."/>
            <person name="Napoli C."/>
            <person name="Obornik M."/>
            <person name="Parker M.S."/>
            <person name="Petit J.L."/>
            <person name="Porcel B.M."/>
            <person name="Poulsen N."/>
            <person name="Robison M."/>
            <person name="Rychlewski L."/>
            <person name="Rynearson T.A."/>
            <person name="Schmutz J."/>
            <person name="Shapiro H."/>
            <person name="Siaut M."/>
            <person name="Stanley M."/>
            <person name="Sussman M.R."/>
            <person name="Taylor A.R."/>
            <person name="Vardi A."/>
            <person name="von Dassow P."/>
            <person name="Vyverman W."/>
            <person name="Willis A."/>
            <person name="Wyrwicz L.S."/>
            <person name="Rokhsar D.S."/>
            <person name="Weissenbach J."/>
            <person name="Armbrust E.V."/>
            <person name="Green B.R."/>
            <person name="Van de Peer Y."/>
            <person name="Grigoriev I.V."/>
        </authorList>
    </citation>
    <scope>NUCLEOTIDE SEQUENCE [LARGE SCALE GENOMIC DNA]</scope>
    <source>
        <strain evidence="1 2">CCAP 1055/1</strain>
    </source>
</reference>
<proteinExistence type="predicted"/>
<accession>B7FVY2</accession>
<name>B7FVY2_PHATC</name>
<dbReference type="KEGG" id="pti:PHATRDRAFT_4550"/>
<reference evidence="2" key="2">
    <citation type="submission" date="2008-08" db="EMBL/GenBank/DDBJ databases">
        <authorList>
            <consortium name="Diatom Consortium"/>
            <person name="Grigoriev I."/>
            <person name="Grimwood J."/>
            <person name="Kuo A."/>
            <person name="Otillar R.P."/>
            <person name="Salamov A."/>
            <person name="Detter J.C."/>
            <person name="Lindquist E."/>
            <person name="Shapiro H."/>
            <person name="Lucas S."/>
            <person name="Glavina del Rio T."/>
            <person name="Pitluck S."/>
            <person name="Rokhsar D."/>
            <person name="Bowler C."/>
        </authorList>
    </citation>
    <scope>GENOME REANNOTATION</scope>
    <source>
        <strain evidence="2">CCAP 1055/1</strain>
    </source>
</reference>
<dbReference type="HOGENOM" id="CLU_069934_0_0_1"/>
<sequence length="231" mass="25068">IIGSGRIGALLAEAGKCKVSGREDSIDSEGKGSILIATRNDSLESIVEKCPENRRKDLVFMQNGYLDKFLDSKGLLGNTQVLLYLSKASMEAKAVDGVTSVNPEGLTAATGIHAQAFADRLASLDLKCNVVSPKSYRPAMFEKLIWISTYMLVGTAKECKSVGQASEEYRDIVEAVVNELTAAVCAKEGIEFPDGTMARLAAYTDVVADFPCAVKEFQWRNQYFFDLGDDA</sequence>
<keyword evidence="2" id="KW-1185">Reference proteome</keyword>
<dbReference type="RefSeq" id="XP_002179010.1">
    <property type="nucleotide sequence ID" value="XM_002178974.1"/>
</dbReference>
<dbReference type="STRING" id="556484.B7FVY2"/>
<feature type="non-terminal residue" evidence="1">
    <location>
        <position position="231"/>
    </location>
</feature>
<dbReference type="eggNOG" id="ENOG502QRWE">
    <property type="taxonomic scope" value="Eukaryota"/>
</dbReference>
<dbReference type="PaxDb" id="2850-Phatr4550"/>
<dbReference type="InParanoid" id="B7FVY2"/>
<dbReference type="PANTHER" id="PTHR34044:SF1">
    <property type="entry name" value="NUCLEAR PROTEIN"/>
    <property type="match status" value="1"/>
</dbReference>
<organism evidence="1 2">
    <name type="scientific">Phaeodactylum tricornutum (strain CCAP 1055/1)</name>
    <dbReference type="NCBI Taxonomy" id="556484"/>
    <lineage>
        <taxon>Eukaryota</taxon>
        <taxon>Sar</taxon>
        <taxon>Stramenopiles</taxon>
        <taxon>Ochrophyta</taxon>
        <taxon>Bacillariophyta</taxon>
        <taxon>Bacillariophyceae</taxon>
        <taxon>Bacillariophycidae</taxon>
        <taxon>Naviculales</taxon>
        <taxon>Phaeodactylaceae</taxon>
        <taxon>Phaeodactylum</taxon>
    </lineage>
</organism>
<dbReference type="SMR" id="B7FVY2"/>
<dbReference type="EMBL" id="CM000608">
    <property type="protein sequence ID" value="EEC49708.1"/>
    <property type="molecule type" value="Genomic_DNA"/>
</dbReference>
<protein>
    <submittedName>
        <fullName evidence="1">Uncharacterized protein</fullName>
    </submittedName>
</protein>
<feature type="non-terminal residue" evidence="1">
    <location>
        <position position="1"/>
    </location>
</feature>
<gene>
    <name evidence="1" type="ORF">PHATRDRAFT_4550</name>
</gene>
<dbReference type="Proteomes" id="UP000000759">
    <property type="component" value="Chromosome 5"/>
</dbReference>
<evidence type="ECO:0000313" key="1">
    <source>
        <dbReference type="EMBL" id="EEC49708.1"/>
    </source>
</evidence>